<protein>
    <submittedName>
        <fullName evidence="3">Uncharacterized protein</fullName>
    </submittedName>
</protein>
<evidence type="ECO:0000256" key="2">
    <source>
        <dbReference type="SAM" id="Phobius"/>
    </source>
</evidence>
<feature type="region of interest" description="Disordered" evidence="1">
    <location>
        <begin position="917"/>
        <end position="942"/>
    </location>
</feature>
<accession>A0A024WXC0</accession>
<feature type="transmembrane region" description="Helical" evidence="2">
    <location>
        <begin position="176"/>
        <end position="197"/>
    </location>
</feature>
<feature type="transmembrane region" description="Helical" evidence="2">
    <location>
        <begin position="217"/>
        <end position="239"/>
    </location>
</feature>
<feature type="region of interest" description="Disordered" evidence="1">
    <location>
        <begin position="497"/>
        <end position="540"/>
    </location>
</feature>
<dbReference type="OrthoDB" id="28145at2759"/>
<sequence length="1254" mass="150341">MKEEKNNSENNENKYLSHLYSFLNSNYIKSSFESKSENVQNKNKKKHLSSRKAYRYLIRKFKKVAIECDLYFEEIEIKNENEKLFIQLFGKNTVTLKKLYKKKKTIDHYFFLLLLFNILSNLPYSIIPIQKFVDICDSYIGYGVHLLINLNSTLYNKKKKIHKIFFDPVFYLFTSLWNNHHFQISLSNTMVILFFFYKIYIILKKLEIRNVNLFDNIYILCSSYVNKINSTLWFSMYLIMKRMLIDECEIKIIKKKKTYLILPIFIDIIKILDVYDEIIKKTNIEPLIKLYEELKLFLLYFFHKLLYNLLTEQDNLPRNIFKYLQINNNIIYNKKKKYNNLLSYNSKKKDSREFFNSYYRYTNSINENVVFLSFFENFYFFNTFTNNGQASSSFPSLSFSFNSIGSSIESDEGDMYKDTNVVHDKMEKSSQIIKMYKNKIDILNMQYNHFFVHRCKNEGKCILLIKSYFNDYLCALVNSLYIYSKDIYSIKNFNSKGEGKNKWKDKNENDQNGKQNFRNSETHVIYQNSKSSQNKGSKYSTIMNHKKDDTYSFKTHKRNDVHFNIIHKQKIEEHHGNKEKKERKIIKKQNKIISKNKKEYKKGKKKKKFGENYIPILNTLISFIEVIYKNVFKKVLIKISKSKSINDLKLYSYIEKIYEYNTYYCLKNRLKKFCFTLFFSVTLKNLIKCYICKIKREELNKSNFEKFQSTLIYDTCSFINIYNQLGQTNFKDIFRNKYVNFLIYIKNILTLPYDKLLRVPIKNKYFFFYIKNKRIDIPFQKFFNEYKIKNEKIFHANKNGKSLLLDRYHYLLNEAKGNTMSCRNTSKSSLFFLKNSNSMHEKIYNILKTFNPLNNLYSKVNEEDQEGVINSYNNDEFEDEYTSIKTYDSKNNIYMDNYDENEEHNKDNVYYSSISSTSSSKTETNISNTDVSTSSKSSCKYRNKDSVNSSDIIISSVDNMGNQDNEGNKLCRNVNKEIFHNSLRKNIQLMFIDQGYEKFVTKINNELVHEMDRSYEYINLSYDKEQEKEYVNNYLNNYIDPEKNNEIYFSTNSDTISEVDETNYHEKVNNKSIEQYKNFEKDESLINHQSIENKRNTQNELDDNEQNILNNILKNNNHFFKEKNIYNSQNESYADSPSCSQYMSQNMSQNLSQNMSQNLSPIYQNLVEYKYASSTTDIYIKEKNYFSKKKKIKVKKENKMKLFRNINKNDIYNLFHEEICRLCKNKNNHISKTKADDLFFYKSVNKLYHSVNIS</sequence>
<dbReference type="EMBL" id="KI925481">
    <property type="protein sequence ID" value="ETW51603.1"/>
    <property type="molecule type" value="Genomic_DNA"/>
</dbReference>
<organism evidence="3 4">
    <name type="scientific">Plasmodium falciparum MaliPS096_E11</name>
    <dbReference type="NCBI Taxonomy" id="1036727"/>
    <lineage>
        <taxon>Eukaryota</taxon>
        <taxon>Sar</taxon>
        <taxon>Alveolata</taxon>
        <taxon>Apicomplexa</taxon>
        <taxon>Aconoidasida</taxon>
        <taxon>Haemosporida</taxon>
        <taxon>Plasmodiidae</taxon>
        <taxon>Plasmodium</taxon>
        <taxon>Plasmodium (Laverania)</taxon>
    </lineage>
</organism>
<evidence type="ECO:0000313" key="3">
    <source>
        <dbReference type="EMBL" id="ETW51603.1"/>
    </source>
</evidence>
<proteinExistence type="predicted"/>
<keyword evidence="2" id="KW-1133">Transmembrane helix</keyword>
<keyword evidence="2" id="KW-0472">Membrane</keyword>
<dbReference type="Proteomes" id="UP000030699">
    <property type="component" value="Unassembled WGS sequence"/>
</dbReference>
<feature type="compositionally biased region" description="Low complexity" evidence="1">
    <location>
        <begin position="526"/>
        <end position="540"/>
    </location>
</feature>
<evidence type="ECO:0000313" key="4">
    <source>
        <dbReference type="Proteomes" id="UP000030699"/>
    </source>
</evidence>
<gene>
    <name evidence="3" type="ORF">PFMALIP_00335</name>
</gene>
<feature type="transmembrane region" description="Helical" evidence="2">
    <location>
        <begin position="109"/>
        <end position="127"/>
    </location>
</feature>
<feature type="compositionally biased region" description="Low complexity" evidence="1">
    <location>
        <begin position="917"/>
        <end position="938"/>
    </location>
</feature>
<keyword evidence="2" id="KW-0812">Transmembrane</keyword>
<evidence type="ECO:0000256" key="1">
    <source>
        <dbReference type="SAM" id="MobiDB-lite"/>
    </source>
</evidence>
<reference evidence="3 4" key="2">
    <citation type="submission" date="2013-02" db="EMBL/GenBank/DDBJ databases">
        <title>The Genome Sequence of Plasmodium falciparum MaliPS096_E11.</title>
        <authorList>
            <consortium name="The Broad Institute Genome Sequencing Platform"/>
            <consortium name="The Broad Institute Genome Sequencing Center for Infectious Disease"/>
            <person name="Neafsey D."/>
            <person name="Cheeseman I."/>
            <person name="Volkman S."/>
            <person name="Adams J."/>
            <person name="Walker B."/>
            <person name="Young S.K."/>
            <person name="Zeng Q."/>
            <person name="Gargeya S."/>
            <person name="Fitzgerald M."/>
            <person name="Haas B."/>
            <person name="Abouelleil A."/>
            <person name="Alvarado L."/>
            <person name="Arachchi H.M."/>
            <person name="Berlin A.M."/>
            <person name="Chapman S.B."/>
            <person name="Dewar J."/>
            <person name="Goldberg J."/>
            <person name="Griggs A."/>
            <person name="Gujja S."/>
            <person name="Hansen M."/>
            <person name="Howarth C."/>
            <person name="Imamovic A."/>
            <person name="Larimer J."/>
            <person name="McCowan C."/>
            <person name="Murphy C."/>
            <person name="Neiman D."/>
            <person name="Pearson M."/>
            <person name="Priest M."/>
            <person name="Roberts A."/>
            <person name="Saif S."/>
            <person name="Shea T."/>
            <person name="Sisk P."/>
            <person name="Sykes S."/>
            <person name="Wortman J."/>
            <person name="Nusbaum C."/>
            <person name="Birren B."/>
        </authorList>
    </citation>
    <scope>NUCLEOTIDE SEQUENCE [LARGE SCALE GENOMIC DNA]</scope>
    <source>
        <strain evidence="3 4">MaliPS096_E11</strain>
    </source>
</reference>
<name>A0A024WXC0_PLAFA</name>
<reference evidence="3 4" key="1">
    <citation type="submission" date="2013-02" db="EMBL/GenBank/DDBJ databases">
        <title>The Genome Annotation of Plasmodium falciparum MaliPS096_E11.</title>
        <authorList>
            <consortium name="The Broad Institute Genome Sequencing Platform"/>
            <consortium name="The Broad Institute Genome Sequencing Center for Infectious Disease"/>
            <person name="Neafsey D."/>
            <person name="Hoffman S."/>
            <person name="Volkman S."/>
            <person name="Rosenthal P."/>
            <person name="Walker B."/>
            <person name="Young S.K."/>
            <person name="Zeng Q."/>
            <person name="Gargeya S."/>
            <person name="Fitzgerald M."/>
            <person name="Haas B."/>
            <person name="Abouelleil A."/>
            <person name="Allen A.W."/>
            <person name="Alvarado L."/>
            <person name="Arachchi H.M."/>
            <person name="Berlin A.M."/>
            <person name="Chapman S.B."/>
            <person name="Gainer-Dewar J."/>
            <person name="Goldberg J."/>
            <person name="Griggs A."/>
            <person name="Gujja S."/>
            <person name="Hansen M."/>
            <person name="Howarth C."/>
            <person name="Imamovic A."/>
            <person name="Ireland A."/>
            <person name="Larimer J."/>
            <person name="McCowan C."/>
            <person name="Murphy C."/>
            <person name="Pearson M."/>
            <person name="Poon T.W."/>
            <person name="Priest M."/>
            <person name="Roberts A."/>
            <person name="Saif S."/>
            <person name="Shea T."/>
            <person name="Sisk P."/>
            <person name="Sykes S."/>
            <person name="Wortman J."/>
            <person name="Nusbaum C."/>
            <person name="Birren B."/>
        </authorList>
    </citation>
    <scope>NUCLEOTIDE SEQUENCE [LARGE SCALE GENOMIC DNA]</scope>
    <source>
        <strain evidence="3 4">MaliPS096_E11</strain>
    </source>
</reference>
<feature type="compositionally biased region" description="Basic and acidic residues" evidence="1">
    <location>
        <begin position="497"/>
        <end position="511"/>
    </location>
</feature>
<dbReference type="AlphaFoldDB" id="A0A024WXC0"/>